<keyword evidence="2" id="KW-0238">DNA-binding</keyword>
<dbReference type="PANTHER" id="PTHR44846:SF17">
    <property type="entry name" value="GNTR-FAMILY TRANSCRIPTIONAL REGULATOR"/>
    <property type="match status" value="1"/>
</dbReference>
<protein>
    <submittedName>
        <fullName evidence="5">GntR family transcriptional regulator</fullName>
    </submittedName>
</protein>
<dbReference type="InterPro" id="IPR000524">
    <property type="entry name" value="Tscrpt_reg_HTH_GntR"/>
</dbReference>
<evidence type="ECO:0000256" key="3">
    <source>
        <dbReference type="ARBA" id="ARBA00023163"/>
    </source>
</evidence>
<dbReference type="SUPFAM" id="SSF46785">
    <property type="entry name" value="Winged helix' DNA-binding domain"/>
    <property type="match status" value="1"/>
</dbReference>
<dbReference type="EMBL" id="WMBA01000076">
    <property type="protein sequence ID" value="MTD58764.1"/>
    <property type="molecule type" value="Genomic_DNA"/>
</dbReference>
<evidence type="ECO:0000256" key="1">
    <source>
        <dbReference type="ARBA" id="ARBA00023015"/>
    </source>
</evidence>
<name>A0A6N7ZAJ7_9PSEU</name>
<evidence type="ECO:0000313" key="5">
    <source>
        <dbReference type="EMBL" id="MTD58764.1"/>
    </source>
</evidence>
<evidence type="ECO:0000259" key="4">
    <source>
        <dbReference type="PROSITE" id="PS50949"/>
    </source>
</evidence>
<dbReference type="CDD" id="cd07377">
    <property type="entry name" value="WHTH_GntR"/>
    <property type="match status" value="1"/>
</dbReference>
<keyword evidence="6" id="KW-1185">Reference proteome</keyword>
<gene>
    <name evidence="5" type="ORF">GKO32_33005</name>
</gene>
<dbReference type="AlphaFoldDB" id="A0A6N7ZAJ7"/>
<dbReference type="GO" id="GO:0045892">
    <property type="term" value="P:negative regulation of DNA-templated transcription"/>
    <property type="evidence" value="ECO:0007669"/>
    <property type="project" value="TreeGrafter"/>
</dbReference>
<reference evidence="5 6" key="1">
    <citation type="submission" date="2019-11" db="EMBL/GenBank/DDBJ databases">
        <title>Draft genome of Amycolatopsis RM579.</title>
        <authorList>
            <person name="Duangmal K."/>
            <person name="Mingma R."/>
        </authorList>
    </citation>
    <scope>NUCLEOTIDE SEQUENCE [LARGE SCALE GENOMIC DNA]</scope>
    <source>
        <strain evidence="5 6">RM579</strain>
    </source>
</reference>
<dbReference type="GO" id="GO:0003700">
    <property type="term" value="F:DNA-binding transcription factor activity"/>
    <property type="evidence" value="ECO:0007669"/>
    <property type="project" value="InterPro"/>
</dbReference>
<dbReference type="GO" id="GO:0003677">
    <property type="term" value="F:DNA binding"/>
    <property type="evidence" value="ECO:0007669"/>
    <property type="project" value="UniProtKB-KW"/>
</dbReference>
<keyword evidence="3" id="KW-0804">Transcription</keyword>
<evidence type="ECO:0000313" key="6">
    <source>
        <dbReference type="Proteomes" id="UP000440096"/>
    </source>
</evidence>
<proteinExistence type="predicted"/>
<dbReference type="SMART" id="SM00345">
    <property type="entry name" value="HTH_GNTR"/>
    <property type="match status" value="1"/>
</dbReference>
<keyword evidence="1" id="KW-0805">Transcription regulation</keyword>
<dbReference type="InterPro" id="IPR036388">
    <property type="entry name" value="WH-like_DNA-bd_sf"/>
</dbReference>
<comment type="caution">
    <text evidence="5">The sequence shown here is derived from an EMBL/GenBank/DDBJ whole genome shotgun (WGS) entry which is preliminary data.</text>
</comment>
<dbReference type="Pfam" id="PF00392">
    <property type="entry name" value="GntR"/>
    <property type="match status" value="1"/>
</dbReference>
<dbReference type="RefSeq" id="WP_312868984.1">
    <property type="nucleotide sequence ID" value="NZ_WMBA01000076.1"/>
</dbReference>
<feature type="domain" description="HTH gntR-type" evidence="4">
    <location>
        <begin position="8"/>
        <end position="76"/>
    </location>
</feature>
<dbReference type="Proteomes" id="UP000440096">
    <property type="component" value="Unassembled WGS sequence"/>
</dbReference>
<evidence type="ECO:0000256" key="2">
    <source>
        <dbReference type="ARBA" id="ARBA00023125"/>
    </source>
</evidence>
<dbReference type="PROSITE" id="PS50949">
    <property type="entry name" value="HTH_GNTR"/>
    <property type="match status" value="1"/>
</dbReference>
<dbReference type="InterPro" id="IPR036390">
    <property type="entry name" value="WH_DNA-bd_sf"/>
</dbReference>
<accession>A0A6N7ZAJ7</accession>
<dbReference type="Gene3D" id="1.10.10.10">
    <property type="entry name" value="Winged helix-like DNA-binding domain superfamily/Winged helix DNA-binding domain"/>
    <property type="match status" value="1"/>
</dbReference>
<organism evidence="5 6">
    <name type="scientific">Amycolatopsis pithecellobii</name>
    <dbReference type="NCBI Taxonomy" id="664692"/>
    <lineage>
        <taxon>Bacteria</taxon>
        <taxon>Bacillati</taxon>
        <taxon>Actinomycetota</taxon>
        <taxon>Actinomycetes</taxon>
        <taxon>Pseudonocardiales</taxon>
        <taxon>Pseudonocardiaceae</taxon>
        <taxon>Amycolatopsis</taxon>
    </lineage>
</organism>
<dbReference type="InterPro" id="IPR050679">
    <property type="entry name" value="Bact_HTH_transcr_reg"/>
</dbReference>
<sequence>MGSEAAGLAAYERVAASIRTAVASGELAPGERLPGNRDLAQQHKVSLPTLQRAVALLQEEGWLVPRASVGVYVSDDPPKEQPVVTLTDIRRAVVELRTAVSAIEERLDRLEDASDR</sequence>
<dbReference type="PANTHER" id="PTHR44846">
    <property type="entry name" value="MANNOSYL-D-GLYCERATE TRANSPORT/METABOLISM SYSTEM REPRESSOR MNGR-RELATED"/>
    <property type="match status" value="1"/>
</dbReference>